<gene>
    <name evidence="1" type="ORF">E1757_26595</name>
</gene>
<evidence type="ECO:0000313" key="2">
    <source>
        <dbReference type="Proteomes" id="UP000295636"/>
    </source>
</evidence>
<dbReference type="PANTHER" id="PTHR40036">
    <property type="entry name" value="MACROCIN O-METHYLTRANSFERASE"/>
    <property type="match status" value="1"/>
</dbReference>
<keyword evidence="1" id="KW-0489">Methyltransferase</keyword>
<name>A0A4R5KFN3_9BACL</name>
<protein>
    <submittedName>
        <fullName evidence="1">Methyltransferase</fullName>
    </submittedName>
</protein>
<dbReference type="Pfam" id="PF05711">
    <property type="entry name" value="TylF"/>
    <property type="match status" value="1"/>
</dbReference>
<evidence type="ECO:0000313" key="1">
    <source>
        <dbReference type="EMBL" id="TDF93505.1"/>
    </source>
</evidence>
<keyword evidence="2" id="KW-1185">Reference proteome</keyword>
<dbReference type="RefSeq" id="WP_133233923.1">
    <property type="nucleotide sequence ID" value="NZ_SMRT01000016.1"/>
</dbReference>
<comment type="caution">
    <text evidence="1">The sequence shown here is derived from an EMBL/GenBank/DDBJ whole genome shotgun (WGS) entry which is preliminary data.</text>
</comment>
<dbReference type="EMBL" id="SMRT01000016">
    <property type="protein sequence ID" value="TDF93505.1"/>
    <property type="molecule type" value="Genomic_DNA"/>
</dbReference>
<dbReference type="InterPro" id="IPR029063">
    <property type="entry name" value="SAM-dependent_MTases_sf"/>
</dbReference>
<dbReference type="PANTHER" id="PTHR40036:SF1">
    <property type="entry name" value="MACROCIN O-METHYLTRANSFERASE"/>
    <property type="match status" value="1"/>
</dbReference>
<sequence>MNYRKKKIILFGAGEGGYTTYFHLDQRFDVIAFADNDPSKWGTTFLSKSIIAPTDIMQYDFDYIIISNIHGTIIRKQLQEELNIQPEKIIDYFNNLWMDTRVATLRLVANEIYDNSISGSVAEFGVFKGEFAKYINEAFPDRKLYLFDTFSGFDERDVAVDIENNFSNSTVGEFNYSNVESVLEKMIHRDNCIVRKGYFPETANGLDDQFAFVNIDVDLYSPIYEGLKYFFPRMTEGGYIFVHDYNSVRFEGVKHAVKKFCNETNAKLLPLSDLCGSVVIIK</sequence>
<reference evidence="1 2" key="1">
    <citation type="submission" date="2019-03" db="EMBL/GenBank/DDBJ databases">
        <title>This is whole genome sequence of Paenibacillus sp MS74 strain.</title>
        <authorList>
            <person name="Trinh H.N."/>
        </authorList>
    </citation>
    <scope>NUCLEOTIDE SEQUENCE [LARGE SCALE GENOMIC DNA]</scope>
    <source>
        <strain evidence="1 2">MS74</strain>
    </source>
</reference>
<proteinExistence type="predicted"/>
<dbReference type="AlphaFoldDB" id="A0A4R5KFN3"/>
<dbReference type="GO" id="GO:0008168">
    <property type="term" value="F:methyltransferase activity"/>
    <property type="evidence" value="ECO:0007669"/>
    <property type="project" value="UniProtKB-KW"/>
</dbReference>
<accession>A0A4R5KFN3</accession>
<dbReference type="GO" id="GO:0032259">
    <property type="term" value="P:methylation"/>
    <property type="evidence" value="ECO:0007669"/>
    <property type="project" value="UniProtKB-KW"/>
</dbReference>
<organism evidence="1 2">
    <name type="scientific">Paenibacillus piri</name>
    <dbReference type="NCBI Taxonomy" id="2547395"/>
    <lineage>
        <taxon>Bacteria</taxon>
        <taxon>Bacillati</taxon>
        <taxon>Bacillota</taxon>
        <taxon>Bacilli</taxon>
        <taxon>Bacillales</taxon>
        <taxon>Paenibacillaceae</taxon>
        <taxon>Paenibacillus</taxon>
    </lineage>
</organism>
<keyword evidence="1" id="KW-0808">Transferase</keyword>
<dbReference type="Proteomes" id="UP000295636">
    <property type="component" value="Unassembled WGS sequence"/>
</dbReference>
<dbReference type="SUPFAM" id="SSF53335">
    <property type="entry name" value="S-adenosyl-L-methionine-dependent methyltransferases"/>
    <property type="match status" value="2"/>
</dbReference>
<dbReference type="Gene3D" id="3.40.50.150">
    <property type="entry name" value="Vaccinia Virus protein VP39"/>
    <property type="match status" value="1"/>
</dbReference>
<dbReference type="OrthoDB" id="149130at2"/>
<dbReference type="InterPro" id="IPR008884">
    <property type="entry name" value="TylF_MeTrfase"/>
</dbReference>